<reference evidence="1" key="1">
    <citation type="submission" date="2009-08" db="EMBL/GenBank/DDBJ databases">
        <authorList>
            <person name="Weinstock G."/>
            <person name="Sodergren E."/>
            <person name="Clifton S."/>
            <person name="Fulton L."/>
            <person name="Fulton B."/>
            <person name="Courtney L."/>
            <person name="Fronick C."/>
            <person name="Harrison M."/>
            <person name="Strong C."/>
            <person name="Farmer C."/>
            <person name="Delahaunty K."/>
            <person name="Markovic C."/>
            <person name="Hall O."/>
            <person name="Minx P."/>
            <person name="Tomlinson C."/>
            <person name="Mitreva M."/>
            <person name="Nelson J."/>
            <person name="Hou S."/>
            <person name="Wollam A."/>
            <person name="Pepin K.H."/>
            <person name="Johnson M."/>
            <person name="Bhonagiri V."/>
            <person name="Nash W.E."/>
            <person name="Warren W."/>
            <person name="Chinwalla A."/>
            <person name="Mardis E.R."/>
            <person name="Wilson R.K."/>
        </authorList>
    </citation>
    <scope>NUCLEOTIDE SEQUENCE [LARGE SCALE GENOMIC DNA]</scope>
    <source>
        <strain evidence="1">A2-165</strain>
    </source>
</reference>
<evidence type="ECO:0000313" key="1">
    <source>
        <dbReference type="EMBL" id="EEU95317.1"/>
    </source>
</evidence>
<dbReference type="PATRIC" id="fig|411483.3.peg.2469"/>
<dbReference type="InterPro" id="IPR019546">
    <property type="entry name" value="TAT_signal_bac_arc"/>
</dbReference>
<dbReference type="STRING" id="411483.FAEPRAA2165_03114"/>
<dbReference type="PROSITE" id="PS51257">
    <property type="entry name" value="PROKAR_LIPOPROTEIN"/>
    <property type="match status" value="1"/>
</dbReference>
<accession>C7H9W0</accession>
<dbReference type="NCBIfam" id="TIGR01409">
    <property type="entry name" value="TAT_signal_seq"/>
    <property type="match status" value="1"/>
</dbReference>
<dbReference type="HOGENOM" id="CLU_1330283_0_0_9"/>
<dbReference type="OrthoDB" id="9894127at2"/>
<dbReference type="GeneID" id="90661172"/>
<name>C7H9W0_FAED2</name>
<comment type="caution">
    <text evidence="1">The sequence shown here is derived from an EMBL/GenBank/DDBJ whole genome shotgun (WGS) entry which is preliminary data.</text>
</comment>
<dbReference type="AlphaFoldDB" id="C7H9W0"/>
<dbReference type="Proteomes" id="UP000004619">
    <property type="component" value="Unassembled WGS sequence"/>
</dbReference>
<keyword evidence="2" id="KW-1185">Reference proteome</keyword>
<dbReference type="EMBL" id="ACOP02000082">
    <property type="protein sequence ID" value="EEU95317.1"/>
    <property type="molecule type" value="Genomic_DNA"/>
</dbReference>
<dbReference type="RefSeq" id="WP_005935404.1">
    <property type="nucleotide sequence ID" value="NZ_CP022479.1"/>
</dbReference>
<dbReference type="InterPro" id="IPR006311">
    <property type="entry name" value="TAT_signal"/>
</dbReference>
<gene>
    <name evidence="1" type="ORF">FAEPRAA2165_03114</name>
</gene>
<dbReference type="PROSITE" id="PS51318">
    <property type="entry name" value="TAT"/>
    <property type="match status" value="1"/>
</dbReference>
<evidence type="ECO:0000313" key="2">
    <source>
        <dbReference type="Proteomes" id="UP000004619"/>
    </source>
</evidence>
<proteinExistence type="predicted"/>
<organism evidence="1 2">
    <name type="scientific">Faecalibacterium duncaniae (strain DSM 17677 / JCM 31915 / A2-165)</name>
    <name type="common">Faecalibacterium prausnitzii</name>
    <dbReference type="NCBI Taxonomy" id="411483"/>
    <lineage>
        <taxon>Bacteria</taxon>
        <taxon>Bacillati</taxon>
        <taxon>Bacillota</taxon>
        <taxon>Clostridia</taxon>
        <taxon>Eubacteriales</taxon>
        <taxon>Oscillospiraceae</taxon>
        <taxon>Faecalibacterium</taxon>
    </lineage>
</organism>
<protein>
    <submittedName>
        <fullName evidence="1">Tat pathway signal sequence domain protein</fullName>
    </submittedName>
</protein>
<sequence>MKEMNRRAFLTLTGAAVVALSLAGCDGEPSVPPAPPAPPASESKELALFKAINEVWYEVNKQVAPNPKLDICKSVVYCQEAADLAKFTASPFETYDPEMDEEDFRKWNLPDDVFYDYKDREAEMIAEIDKKYGSGSYRGTGGVSNSTHDGMQLTKLYPHSQSEVREFVRYLAGPGLVSPHPEQWMIGLYCPTIKGKTYAVAVMVNYSQH</sequence>